<keyword evidence="3" id="KW-0285">Flavoprotein</keyword>
<evidence type="ECO:0000259" key="5">
    <source>
        <dbReference type="PROSITE" id="PS00624"/>
    </source>
</evidence>
<feature type="domain" description="Glucose-methanol-choline oxidoreductase N-terminal" evidence="4">
    <location>
        <begin position="224"/>
        <end position="247"/>
    </location>
</feature>
<dbReference type="PANTHER" id="PTHR11552">
    <property type="entry name" value="GLUCOSE-METHANOL-CHOLINE GMC OXIDOREDUCTASE"/>
    <property type="match status" value="1"/>
</dbReference>
<gene>
    <name evidence="6" type="ORF">DCHRY22_LOCUS8370</name>
</gene>
<evidence type="ECO:0000256" key="2">
    <source>
        <dbReference type="PIRSR" id="PIRSR000137-2"/>
    </source>
</evidence>
<dbReference type="SUPFAM" id="SSF51905">
    <property type="entry name" value="FAD/NAD(P)-binding domain"/>
    <property type="match status" value="1"/>
</dbReference>
<feature type="domain" description="Glucose-methanol-choline oxidoreductase N-terminal" evidence="5">
    <location>
        <begin position="400"/>
        <end position="414"/>
    </location>
</feature>
<accession>A0A8J2QSM6</accession>
<comment type="cofactor">
    <cofactor evidence="2">
        <name>FAD</name>
        <dbReference type="ChEBI" id="CHEBI:57692"/>
    </cofactor>
</comment>
<feature type="binding site" evidence="2">
    <location>
        <position position="363"/>
    </location>
    <ligand>
        <name>FAD</name>
        <dbReference type="ChEBI" id="CHEBI:57692"/>
    </ligand>
</feature>
<evidence type="ECO:0000313" key="6">
    <source>
        <dbReference type="EMBL" id="CAG9568493.1"/>
    </source>
</evidence>
<dbReference type="PIRSF" id="PIRSF000137">
    <property type="entry name" value="Alcohol_oxidase"/>
    <property type="match status" value="1"/>
</dbReference>
<dbReference type="Proteomes" id="UP000789524">
    <property type="component" value="Unassembled WGS sequence"/>
</dbReference>
<dbReference type="InterPro" id="IPR036188">
    <property type="entry name" value="FAD/NAD-bd_sf"/>
</dbReference>
<proteinExistence type="inferred from homology"/>
<dbReference type="AlphaFoldDB" id="A0A8J2QSM6"/>
<dbReference type="Pfam" id="PF05199">
    <property type="entry name" value="GMC_oxred_C"/>
    <property type="match status" value="1"/>
</dbReference>
<sequence>MSAAWVPPDISLICSETQSNLTQCSATGFTYLALLLQLFGYVNYTINYPQESEKQFNSEIISNDTNDSNYFSTGNCEGGLDINQTENDILENGNELLQTPNETFPYIDFQNQTDEQEEPELVEESSHKTINSNSKIAQNEKCSKYDFIIVGAGSAGCVLANRLSEVTSWKILLLEAGSEEPDITMMPAAMRVLGGSNIDWNYNTQPEELTCRSMTNHMCKWPRGKTLGGSSAINYIIYMRGNRRDYDHWAELGNEGWSYNELLPYFKKMENNRDFESNNIDNGVGGPLNVERYSYVDANTIMLVKALNESGLPLIDLTAENNVGTNIAYSTSKDGRRMSANVAYIKPIRDIRSNIDIILNAFVTKIIIHPKTKRALGVTYVKNGTSYNVFAKNEVIVSTGSLNSPKLLMLSGIGPREYLESLNIPVVADLQVGHNLQDHVTANGFVLALTNKTWTNVSDAVLFQEIQKYYEQQPKKHGPLSTTSTLNSVGFLKTKYARENAPDIQIHFDGVNVEELYSDPPNYLASNVFPISFYNGLSPKAILLVPKSRGKVLLNDTDPVNAPPLIYPRFFTVKEDLDVLFEGFLYLLGLEETKTFKENGAHFVKTPVKNCEDSIWGSYDYFKCLLFEYTITLFHPVGTCKMGPASDKDAVVDPRLRVYGIEGLRVIDVSIMPCIVRGNTNIPTITTAEKGADMIKEDNLKRCNSN</sequence>
<protein>
    <submittedName>
        <fullName evidence="6">(African queen) hypothetical protein</fullName>
    </submittedName>
</protein>
<evidence type="ECO:0000256" key="3">
    <source>
        <dbReference type="RuleBase" id="RU003968"/>
    </source>
</evidence>
<evidence type="ECO:0000256" key="1">
    <source>
        <dbReference type="ARBA" id="ARBA00010790"/>
    </source>
</evidence>
<dbReference type="OrthoDB" id="269227at2759"/>
<dbReference type="GO" id="GO:0016614">
    <property type="term" value="F:oxidoreductase activity, acting on CH-OH group of donors"/>
    <property type="evidence" value="ECO:0007669"/>
    <property type="project" value="InterPro"/>
</dbReference>
<comment type="caution">
    <text evidence="6">The sequence shown here is derived from an EMBL/GenBank/DDBJ whole genome shotgun (WGS) entry which is preliminary data.</text>
</comment>
<organism evidence="6 7">
    <name type="scientific">Danaus chrysippus</name>
    <name type="common">African queen</name>
    <dbReference type="NCBI Taxonomy" id="151541"/>
    <lineage>
        <taxon>Eukaryota</taxon>
        <taxon>Metazoa</taxon>
        <taxon>Ecdysozoa</taxon>
        <taxon>Arthropoda</taxon>
        <taxon>Hexapoda</taxon>
        <taxon>Insecta</taxon>
        <taxon>Pterygota</taxon>
        <taxon>Neoptera</taxon>
        <taxon>Endopterygota</taxon>
        <taxon>Lepidoptera</taxon>
        <taxon>Glossata</taxon>
        <taxon>Ditrysia</taxon>
        <taxon>Papilionoidea</taxon>
        <taxon>Nymphalidae</taxon>
        <taxon>Danainae</taxon>
        <taxon>Danaini</taxon>
        <taxon>Danaina</taxon>
        <taxon>Danaus</taxon>
        <taxon>Anosia</taxon>
    </lineage>
</organism>
<dbReference type="Gene3D" id="3.30.560.10">
    <property type="entry name" value="Glucose Oxidase, domain 3"/>
    <property type="match status" value="1"/>
</dbReference>
<dbReference type="InterPro" id="IPR007867">
    <property type="entry name" value="GMC_OxRtase_C"/>
</dbReference>
<dbReference type="PANTHER" id="PTHR11552:SF154">
    <property type="entry name" value="FI04917P"/>
    <property type="match status" value="1"/>
</dbReference>
<dbReference type="PROSITE" id="PS00623">
    <property type="entry name" value="GMC_OXRED_1"/>
    <property type="match status" value="1"/>
</dbReference>
<dbReference type="SUPFAM" id="SSF54373">
    <property type="entry name" value="FAD-linked reductases, C-terminal domain"/>
    <property type="match status" value="1"/>
</dbReference>
<dbReference type="InterPro" id="IPR000172">
    <property type="entry name" value="GMC_OxRdtase_N"/>
</dbReference>
<keyword evidence="7" id="KW-1185">Reference proteome</keyword>
<evidence type="ECO:0000313" key="7">
    <source>
        <dbReference type="Proteomes" id="UP000789524"/>
    </source>
</evidence>
<reference evidence="6" key="1">
    <citation type="submission" date="2021-09" db="EMBL/GenBank/DDBJ databases">
        <authorList>
            <person name="Martin H S."/>
        </authorList>
    </citation>
    <scope>NUCLEOTIDE SEQUENCE</scope>
</reference>
<dbReference type="PROSITE" id="PS00624">
    <property type="entry name" value="GMC_OXRED_2"/>
    <property type="match status" value="1"/>
</dbReference>
<comment type="similarity">
    <text evidence="1 3">Belongs to the GMC oxidoreductase family.</text>
</comment>
<keyword evidence="2 3" id="KW-0274">FAD</keyword>
<dbReference type="Gene3D" id="3.50.50.60">
    <property type="entry name" value="FAD/NAD(P)-binding domain"/>
    <property type="match status" value="1"/>
</dbReference>
<dbReference type="InterPro" id="IPR012132">
    <property type="entry name" value="GMC_OxRdtase"/>
</dbReference>
<dbReference type="Pfam" id="PF00732">
    <property type="entry name" value="GMC_oxred_N"/>
    <property type="match status" value="1"/>
</dbReference>
<evidence type="ECO:0000259" key="4">
    <source>
        <dbReference type="PROSITE" id="PS00623"/>
    </source>
</evidence>
<dbReference type="GO" id="GO:0050660">
    <property type="term" value="F:flavin adenine dinucleotide binding"/>
    <property type="evidence" value="ECO:0007669"/>
    <property type="project" value="InterPro"/>
</dbReference>
<name>A0A8J2QSM6_9NEOP</name>
<dbReference type="EMBL" id="CAKASE010000061">
    <property type="protein sequence ID" value="CAG9568493.1"/>
    <property type="molecule type" value="Genomic_DNA"/>
</dbReference>